<accession>M9SIL7</accession>
<evidence type="ECO:0000313" key="2">
    <source>
        <dbReference type="EMBL" id="AGI85923.1"/>
    </source>
</evidence>
<gene>
    <name evidence="2" type="ORF">MMALV_11910</name>
</gene>
<dbReference type="EMBL" id="CP004049">
    <property type="protein sequence ID" value="AGI85923.1"/>
    <property type="molecule type" value="Genomic_DNA"/>
</dbReference>
<keyword evidence="3" id="KW-1185">Reference proteome</keyword>
<evidence type="ECO:0000256" key="1">
    <source>
        <dbReference type="SAM" id="Phobius"/>
    </source>
</evidence>
<protein>
    <submittedName>
        <fullName evidence="2">Uncharacterized protein</fullName>
    </submittedName>
</protein>
<evidence type="ECO:0000313" key="3">
    <source>
        <dbReference type="Proteomes" id="UP000012672"/>
    </source>
</evidence>
<keyword evidence="1" id="KW-0472">Membrane</keyword>
<reference evidence="2 3" key="1">
    <citation type="journal article" date="2012" name="J. Bacteriol.">
        <title>Genome sequence of 'Candidatus Methanomethylophilus alvus' Mx1201, a methanogenic archaeon from the human gut belonging to a seventh order of methanogens.</title>
        <authorList>
            <person name="Borrel G."/>
            <person name="Harris H.M."/>
            <person name="Tottey W."/>
            <person name="Mihajlovski A."/>
            <person name="Parisot N."/>
            <person name="Peyretaillade E."/>
            <person name="Peyret P."/>
            <person name="Gribaldo S."/>
            <person name="O'Toole P.W."/>
            <person name="Brugere J.F."/>
        </authorList>
    </citation>
    <scope>NUCLEOTIDE SEQUENCE [LARGE SCALE GENOMIC DNA]</scope>
    <source>
        <strain evidence="2 3">Mx1201</strain>
    </source>
</reference>
<proteinExistence type="predicted"/>
<dbReference type="Proteomes" id="UP000012672">
    <property type="component" value="Chromosome"/>
</dbReference>
<dbReference type="STRING" id="1236689.MMALV_11910"/>
<dbReference type="eggNOG" id="ENOG502N58R">
    <property type="taxonomic scope" value="Archaea"/>
</dbReference>
<sequence>MYIKTKYSVAMAFVVALCMVMPSAAVFSSDGGDAEAVGPVTYEYSSDPASWPSLSDIDLGSIAGFDPSAIIGSIEIEGKGNGEIIEPSEKIETVIEVGPDSENNVMKGKYVFYSDGQVRVADGYVLILSAVDISVTAQGSAVFVFEKGASVAVSLGSILGMDIGFNIYTFKEKTEISLDGTYSSNGSEGSIGMAFSEGTVIKVGDTSVKAVKDNSVGFNYSISSSTSSLTVSGAVSFTIGGIEITYPTGEDTSYTVSVSGDGSVSVSYGDPTTVLKANMNMNISEEDFFDISVGMSANVTLANSEDEGISFKSGNVSVSIKADMKLDLGGLEKAYPKADVEIKGFEFGLDVSVSETGAAKVSARLSLANVSADITQDVIIKSAEESRSNSIRVEVSDVRASLDAEAALADIMALVSSGGYDVDVPAIPSWKSTDFEDIFDDVQDLSECEWAFADDEDVSDFYAAMDRFIKDPISGLVDFYELDSVSYSIYGNMDDLAKSVAGMRDVDFSVSLSIGNIDVEVEGSSMLDLEVSGIGFDVSLDNTSSETDAGVKTVAMLSAEARVGGINAALSNPSVALEKFEADAKVSFGGNVESIYADDTVTVNKFDFSGSADVSLYMKGYIEGGRMMLSVDGGKAAFDFSDEGRYTSVSLGDVKAGVRGADLSIKSLFMDTDYSFSVKEMSMKGPFFISVGDPAAYKDCDISVKNLSGVAGKEYSVDSIHAWIDSANGGVLELTSNGNDRTVSVNGGDVDSDILCPIDLFDNILVTQVEIIPDGASITFEGDSLLIVDSFYVQDGGKVSGSFATWDFFGDVANNYCLSAYGMLNADLGVKYVDGVLTFFMHPWEGYVGDDVSDFSGFTYDKETKIMSIESGYSLNLLEATVNDPAKFSIYVDGEKKTECQYHGVVTLSIEAPEGKVPLFMVNQFGKAVGVLSDTGKGVYEWKCSTYEYSYDLYLTPYYGTLSEVNTGEVTDIGDDGARFVIPEDSDGTVTVKTSSGVLWEIDGKNNQGKTYDVVATKTVYDGHDAYILDCSGDAVVYLPVTGSDTFLYHVNDFGFATVIQSEIVEIDGVKYFKFSTDDYSYFYAGSDPYPDPSNSDDNGTNWLLIGGAVAAVAIIALAGAYFLHSRKAAA</sequence>
<name>M9SIL7_METAX</name>
<dbReference type="AlphaFoldDB" id="M9SIL7"/>
<dbReference type="HOGENOM" id="CLU_278939_0_0_2"/>
<keyword evidence="1" id="KW-0812">Transmembrane</keyword>
<dbReference type="InParanoid" id="M9SIL7"/>
<feature type="transmembrane region" description="Helical" evidence="1">
    <location>
        <begin position="1103"/>
        <end position="1124"/>
    </location>
</feature>
<dbReference type="KEGG" id="max:MMALV_11910"/>
<organism evidence="2 3">
    <name type="scientific">Methanomethylophilus alvi (strain Mx1201)</name>
    <dbReference type="NCBI Taxonomy" id="1236689"/>
    <lineage>
        <taxon>Archaea</taxon>
        <taxon>Methanobacteriati</taxon>
        <taxon>Thermoplasmatota</taxon>
        <taxon>Thermoplasmata</taxon>
        <taxon>Methanomassiliicoccales</taxon>
        <taxon>Methanomethylophilaceae</taxon>
        <taxon>Methanomethylophilus</taxon>
    </lineage>
</organism>
<keyword evidence="1" id="KW-1133">Transmembrane helix</keyword>